<accession>A0AA45CS52</accession>
<feature type="transmembrane region" description="Helical" evidence="7">
    <location>
        <begin position="162"/>
        <end position="186"/>
    </location>
</feature>
<feature type="transmembrane region" description="Helical" evidence="7">
    <location>
        <begin position="42"/>
        <end position="63"/>
    </location>
</feature>
<feature type="transmembrane region" description="Helical" evidence="7">
    <location>
        <begin position="392"/>
        <end position="415"/>
    </location>
</feature>
<feature type="transmembrane region" description="Helical" evidence="7">
    <location>
        <begin position="367"/>
        <end position="386"/>
    </location>
</feature>
<dbReference type="PANTHER" id="PTHR43266">
    <property type="entry name" value="MACROLIDE-EFFLUX PROTEIN"/>
    <property type="match status" value="1"/>
</dbReference>
<dbReference type="Proteomes" id="UP000248776">
    <property type="component" value="Unassembled WGS sequence"/>
</dbReference>
<evidence type="ECO:0000259" key="8">
    <source>
        <dbReference type="PROSITE" id="PS50850"/>
    </source>
</evidence>
<dbReference type="RefSeq" id="WP_110981348.1">
    <property type="nucleotide sequence ID" value="NZ_JADPEB010000003.1"/>
</dbReference>
<dbReference type="Gene3D" id="1.20.1250.20">
    <property type="entry name" value="MFS general substrate transporter like domains"/>
    <property type="match status" value="2"/>
</dbReference>
<evidence type="ECO:0000256" key="4">
    <source>
        <dbReference type="ARBA" id="ARBA00022692"/>
    </source>
</evidence>
<keyword evidence="4 7" id="KW-0812">Transmembrane</keyword>
<feature type="transmembrane region" description="Helical" evidence="7">
    <location>
        <begin position="75"/>
        <end position="95"/>
    </location>
</feature>
<evidence type="ECO:0000313" key="9">
    <source>
        <dbReference type="EMBL" id="PZD55809.1"/>
    </source>
</evidence>
<evidence type="ECO:0000256" key="6">
    <source>
        <dbReference type="ARBA" id="ARBA00023136"/>
    </source>
</evidence>
<sequence>MKKLFYSPKHKNIVLGIMFSNAGTIAYTTALSLYILDVTQSVMALSVSLLLNTLPIILASLISGIVADRFNKLKIIVRMDTLRIFLGTIVLIAILSMHNPQSTISLIYLQIVVFAILETFQTSSYQAILPDVLSNDELLTMNSTISGFGEFISLISPVIGTFIYTIFGIFGIFLFLILSILISIYYEIKIDYIYKREDSIKDSKILPIIKEEIRDTRNLLKYDVRVTSLYFNGFTTHLFLTPFIGIGLPYIVKTILNGSDLQFGMLSTLTAVGGLMAVLIVKMLHSQNVSQSILVGILGMILGSLGFAFLMFPEFIIYLKHHTILATVILGFILIIIYTAFGYYGIYFSTFLQQTISSKTIGKGMSMIMLFNSSGRLIGYILFGYLFNTNLWLPVVFLMAGMFSKILIHVPFLCYDKNKEIK</sequence>
<keyword evidence="2" id="KW-0813">Transport</keyword>
<evidence type="ECO:0000256" key="1">
    <source>
        <dbReference type="ARBA" id="ARBA00004651"/>
    </source>
</evidence>
<keyword evidence="3" id="KW-1003">Cell membrane</keyword>
<name>A0AA45CS52_STRSL</name>
<protein>
    <recommendedName>
        <fullName evidence="8">Major facilitator superfamily (MFS) profile domain-containing protein</fullName>
    </recommendedName>
</protein>
<feature type="transmembrane region" description="Helical" evidence="7">
    <location>
        <begin position="263"/>
        <end position="281"/>
    </location>
</feature>
<dbReference type="GO" id="GO:0005886">
    <property type="term" value="C:plasma membrane"/>
    <property type="evidence" value="ECO:0007669"/>
    <property type="project" value="UniProtKB-SubCell"/>
</dbReference>
<feature type="domain" description="Major facilitator superfamily (MFS) profile" evidence="8">
    <location>
        <begin position="1"/>
        <end position="189"/>
    </location>
</feature>
<feature type="transmembrane region" description="Helical" evidence="7">
    <location>
        <begin position="12"/>
        <end position="36"/>
    </location>
</feature>
<dbReference type="PANTHER" id="PTHR43266:SF9">
    <property type="entry name" value="PERMEASE, MAJOR FACILITATOR SUPERFAMILY-RELATED"/>
    <property type="match status" value="1"/>
</dbReference>
<evidence type="ECO:0000256" key="7">
    <source>
        <dbReference type="SAM" id="Phobius"/>
    </source>
</evidence>
<reference evidence="9 10" key="1">
    <citation type="submission" date="2017-08" db="EMBL/GenBank/DDBJ databases">
        <title>Streptococcus salivarius strain HS0302 Genome.</title>
        <authorList>
            <person name="Smith J."/>
            <person name="Deng P."/>
            <person name="Geng M."/>
        </authorList>
    </citation>
    <scope>NUCLEOTIDE SEQUENCE [LARGE SCALE GENOMIC DNA]</scope>
    <source>
        <strain evidence="9 10">HS0302</strain>
    </source>
</reference>
<evidence type="ECO:0000256" key="2">
    <source>
        <dbReference type="ARBA" id="ARBA00022448"/>
    </source>
</evidence>
<proteinExistence type="predicted"/>
<dbReference type="EMBL" id="NSIW01000018">
    <property type="protein sequence ID" value="PZD55809.1"/>
    <property type="molecule type" value="Genomic_DNA"/>
</dbReference>
<evidence type="ECO:0000256" key="3">
    <source>
        <dbReference type="ARBA" id="ARBA00022475"/>
    </source>
</evidence>
<evidence type="ECO:0000313" key="10">
    <source>
        <dbReference type="Proteomes" id="UP000248776"/>
    </source>
</evidence>
<dbReference type="CDD" id="cd06173">
    <property type="entry name" value="MFS_MefA_like"/>
    <property type="match status" value="1"/>
</dbReference>
<comment type="caution">
    <text evidence="9">The sequence shown here is derived from an EMBL/GenBank/DDBJ whole genome shotgun (WGS) entry which is preliminary data.</text>
</comment>
<dbReference type="GO" id="GO:0022857">
    <property type="term" value="F:transmembrane transporter activity"/>
    <property type="evidence" value="ECO:0007669"/>
    <property type="project" value="InterPro"/>
</dbReference>
<dbReference type="AlphaFoldDB" id="A0AA45CS52"/>
<keyword evidence="6 7" id="KW-0472">Membrane</keyword>
<gene>
    <name evidence="9" type="ORF">CKU37_08915</name>
</gene>
<dbReference type="Pfam" id="PF07690">
    <property type="entry name" value="MFS_1"/>
    <property type="match status" value="1"/>
</dbReference>
<feature type="transmembrane region" description="Helical" evidence="7">
    <location>
        <begin position="293"/>
        <end position="312"/>
    </location>
</feature>
<dbReference type="SUPFAM" id="SSF103473">
    <property type="entry name" value="MFS general substrate transporter"/>
    <property type="match status" value="1"/>
</dbReference>
<evidence type="ECO:0000256" key="5">
    <source>
        <dbReference type="ARBA" id="ARBA00022989"/>
    </source>
</evidence>
<dbReference type="InterPro" id="IPR020846">
    <property type="entry name" value="MFS_dom"/>
</dbReference>
<comment type="subcellular location">
    <subcellularLocation>
        <location evidence="1">Cell membrane</location>
        <topology evidence="1">Multi-pass membrane protein</topology>
    </subcellularLocation>
</comment>
<dbReference type="PROSITE" id="PS50850">
    <property type="entry name" value="MFS"/>
    <property type="match status" value="1"/>
</dbReference>
<keyword evidence="5 7" id="KW-1133">Transmembrane helix</keyword>
<organism evidence="9 10">
    <name type="scientific">Streptococcus salivarius</name>
    <dbReference type="NCBI Taxonomy" id="1304"/>
    <lineage>
        <taxon>Bacteria</taxon>
        <taxon>Bacillati</taxon>
        <taxon>Bacillota</taxon>
        <taxon>Bacilli</taxon>
        <taxon>Lactobacillales</taxon>
        <taxon>Streptococcaceae</taxon>
        <taxon>Streptococcus</taxon>
    </lineage>
</organism>
<dbReference type="InterPro" id="IPR036259">
    <property type="entry name" value="MFS_trans_sf"/>
</dbReference>
<feature type="transmembrane region" description="Helical" evidence="7">
    <location>
        <begin position="138"/>
        <end position="156"/>
    </location>
</feature>
<dbReference type="InterPro" id="IPR011701">
    <property type="entry name" value="MFS"/>
</dbReference>
<feature type="transmembrane region" description="Helical" evidence="7">
    <location>
        <begin position="229"/>
        <end position="251"/>
    </location>
</feature>
<feature type="transmembrane region" description="Helical" evidence="7">
    <location>
        <begin position="324"/>
        <end position="346"/>
    </location>
</feature>